<evidence type="ECO:0000313" key="1">
    <source>
        <dbReference type="EMBL" id="MBX70670.1"/>
    </source>
</evidence>
<accession>A0A2P2QUH0</accession>
<proteinExistence type="predicted"/>
<dbReference type="EMBL" id="GGEC01090186">
    <property type="protein sequence ID" value="MBX70670.1"/>
    <property type="molecule type" value="Transcribed_RNA"/>
</dbReference>
<protein>
    <submittedName>
        <fullName evidence="1">Uncharacterized protein</fullName>
    </submittedName>
</protein>
<organism evidence="1">
    <name type="scientific">Rhizophora mucronata</name>
    <name type="common">Asiatic mangrove</name>
    <dbReference type="NCBI Taxonomy" id="61149"/>
    <lineage>
        <taxon>Eukaryota</taxon>
        <taxon>Viridiplantae</taxon>
        <taxon>Streptophyta</taxon>
        <taxon>Embryophyta</taxon>
        <taxon>Tracheophyta</taxon>
        <taxon>Spermatophyta</taxon>
        <taxon>Magnoliopsida</taxon>
        <taxon>eudicotyledons</taxon>
        <taxon>Gunneridae</taxon>
        <taxon>Pentapetalae</taxon>
        <taxon>rosids</taxon>
        <taxon>fabids</taxon>
        <taxon>Malpighiales</taxon>
        <taxon>Rhizophoraceae</taxon>
        <taxon>Rhizophora</taxon>
    </lineage>
</organism>
<reference evidence="1" key="1">
    <citation type="submission" date="2018-02" db="EMBL/GenBank/DDBJ databases">
        <title>Rhizophora mucronata_Transcriptome.</title>
        <authorList>
            <person name="Meera S.P."/>
            <person name="Sreeshan A."/>
            <person name="Augustine A."/>
        </authorList>
    </citation>
    <scope>NUCLEOTIDE SEQUENCE</scope>
    <source>
        <tissue evidence="1">Leaf</tissue>
    </source>
</reference>
<name>A0A2P2QUH0_RHIMU</name>
<dbReference type="AlphaFoldDB" id="A0A2P2QUH0"/>
<sequence length="45" mass="4959">MSFLVTGGCVLGICVLLIGDNFICSCPSKFKSWDDPFMFLLSQQP</sequence>